<comment type="caution">
    <text evidence="2">The sequence shown here is derived from an EMBL/GenBank/DDBJ whole genome shotgun (WGS) entry which is preliminary data.</text>
</comment>
<name>A0A5N5HAR4_9ROSA</name>
<keyword evidence="4" id="KW-1185">Reference proteome</keyword>
<feature type="region of interest" description="Disordered" evidence="1">
    <location>
        <begin position="1"/>
        <end position="28"/>
    </location>
</feature>
<proteinExistence type="predicted"/>
<dbReference type="EMBL" id="SMOL01000231">
    <property type="protein sequence ID" value="KAB2623271.1"/>
    <property type="molecule type" value="Genomic_DNA"/>
</dbReference>
<accession>A0A5N5HAR4</accession>
<dbReference type="AlphaFoldDB" id="A0A5N5HAR4"/>
<evidence type="ECO:0000313" key="4">
    <source>
        <dbReference type="Proteomes" id="UP000327157"/>
    </source>
</evidence>
<evidence type="ECO:0000313" key="2">
    <source>
        <dbReference type="EMBL" id="KAB2623271.1"/>
    </source>
</evidence>
<gene>
    <name evidence="2" type="ORF">D8674_025453</name>
    <name evidence="3" type="ORF">D8674_025499</name>
</gene>
<feature type="compositionally biased region" description="Basic and acidic residues" evidence="1">
    <location>
        <begin position="16"/>
        <end position="28"/>
    </location>
</feature>
<reference evidence="2 4" key="1">
    <citation type="submission" date="2019-09" db="EMBL/GenBank/DDBJ databases">
        <authorList>
            <person name="Ou C."/>
        </authorList>
    </citation>
    <scope>NUCLEOTIDE SEQUENCE [LARGE SCALE GENOMIC DNA]</scope>
    <source>
        <strain evidence="2">S2</strain>
        <tissue evidence="2">Leaf</tissue>
    </source>
</reference>
<reference evidence="2 4" key="3">
    <citation type="submission" date="2019-11" db="EMBL/GenBank/DDBJ databases">
        <title>A de novo genome assembly of a pear dwarfing rootstock.</title>
        <authorList>
            <person name="Wang F."/>
            <person name="Wang J."/>
            <person name="Li S."/>
            <person name="Zhang Y."/>
            <person name="Fang M."/>
            <person name="Ma L."/>
            <person name="Zhao Y."/>
            <person name="Jiang S."/>
        </authorList>
    </citation>
    <scope>NUCLEOTIDE SEQUENCE [LARGE SCALE GENOMIC DNA]</scope>
    <source>
        <strain evidence="2">S2</strain>
        <tissue evidence="2">Leaf</tissue>
    </source>
</reference>
<protein>
    <submittedName>
        <fullName evidence="2">Uncharacterized protein</fullName>
    </submittedName>
</protein>
<dbReference type="Proteomes" id="UP000327157">
    <property type="component" value="Chromosome 4"/>
</dbReference>
<evidence type="ECO:0000256" key="1">
    <source>
        <dbReference type="SAM" id="MobiDB-lite"/>
    </source>
</evidence>
<reference evidence="4" key="2">
    <citation type="submission" date="2019-10" db="EMBL/GenBank/DDBJ databases">
        <title>A de novo genome assembly of a pear dwarfing rootstock.</title>
        <authorList>
            <person name="Wang F."/>
            <person name="Wang J."/>
            <person name="Li S."/>
            <person name="Zhang Y."/>
            <person name="Fang M."/>
            <person name="Ma L."/>
            <person name="Zhao Y."/>
            <person name="Jiang S."/>
        </authorList>
    </citation>
    <scope>NUCLEOTIDE SEQUENCE [LARGE SCALE GENOMIC DNA]</scope>
</reference>
<dbReference type="EMBL" id="SMOL01000231">
    <property type="protein sequence ID" value="KAB2623317.1"/>
    <property type="molecule type" value="Genomic_DNA"/>
</dbReference>
<organism evidence="2 4">
    <name type="scientific">Pyrus ussuriensis x Pyrus communis</name>
    <dbReference type="NCBI Taxonomy" id="2448454"/>
    <lineage>
        <taxon>Eukaryota</taxon>
        <taxon>Viridiplantae</taxon>
        <taxon>Streptophyta</taxon>
        <taxon>Embryophyta</taxon>
        <taxon>Tracheophyta</taxon>
        <taxon>Spermatophyta</taxon>
        <taxon>Magnoliopsida</taxon>
        <taxon>eudicotyledons</taxon>
        <taxon>Gunneridae</taxon>
        <taxon>Pentapetalae</taxon>
        <taxon>rosids</taxon>
        <taxon>fabids</taxon>
        <taxon>Rosales</taxon>
        <taxon>Rosaceae</taxon>
        <taxon>Amygdaloideae</taxon>
        <taxon>Maleae</taxon>
        <taxon>Pyrus</taxon>
    </lineage>
</organism>
<sequence length="85" mass="10123">MASSLRLMAEQNAIATEERKHRHEERPKQIQEEMNDRNMQRNTLAYTPMSKAYFHSKKREIMARRELFISNYAPTMGDEDDDYGL</sequence>
<evidence type="ECO:0000313" key="3">
    <source>
        <dbReference type="EMBL" id="KAB2623317.1"/>
    </source>
</evidence>